<evidence type="ECO:0008006" key="3">
    <source>
        <dbReference type="Google" id="ProtNLM"/>
    </source>
</evidence>
<sequence length="117" mass="13264">MECRRNLESLNNLEVQTKYDADAYSSNLQEVLRSVSILLKFFATTFEVAPTTKRRQFLDVGSGCGGLTKGLLLPSLPADAERMVAIDMCENMVSHAQRHNADAKIVYEKPRHHERRL</sequence>
<dbReference type="CDD" id="cd02440">
    <property type="entry name" value="AdoMet_MTases"/>
    <property type="match status" value="1"/>
</dbReference>
<keyword evidence="2" id="KW-1185">Reference proteome</keyword>
<accession>A0A9J6GVC5</accession>
<dbReference type="AlphaFoldDB" id="A0A9J6GVC5"/>
<dbReference type="InterPro" id="IPR029063">
    <property type="entry name" value="SAM-dependent_MTases_sf"/>
</dbReference>
<name>A0A9J6GVC5_HAELO</name>
<dbReference type="SUPFAM" id="SSF53335">
    <property type="entry name" value="S-adenosyl-L-methionine-dependent methyltransferases"/>
    <property type="match status" value="1"/>
</dbReference>
<proteinExistence type="predicted"/>
<protein>
    <recommendedName>
        <fullName evidence="3">Methyltransferase domain-containing protein</fullName>
    </recommendedName>
</protein>
<dbReference type="VEuPathDB" id="VectorBase:HLOH_047821"/>
<reference evidence="1 2" key="1">
    <citation type="journal article" date="2020" name="Cell">
        <title>Large-Scale Comparative Analyses of Tick Genomes Elucidate Their Genetic Diversity and Vector Capacities.</title>
        <authorList>
            <consortium name="Tick Genome and Microbiome Consortium (TIGMIC)"/>
            <person name="Jia N."/>
            <person name="Wang J."/>
            <person name="Shi W."/>
            <person name="Du L."/>
            <person name="Sun Y."/>
            <person name="Zhan W."/>
            <person name="Jiang J.F."/>
            <person name="Wang Q."/>
            <person name="Zhang B."/>
            <person name="Ji P."/>
            <person name="Bell-Sakyi L."/>
            <person name="Cui X.M."/>
            <person name="Yuan T.T."/>
            <person name="Jiang B.G."/>
            <person name="Yang W.F."/>
            <person name="Lam T.T."/>
            <person name="Chang Q.C."/>
            <person name="Ding S.J."/>
            <person name="Wang X.J."/>
            <person name="Zhu J.G."/>
            <person name="Ruan X.D."/>
            <person name="Zhao L."/>
            <person name="Wei J.T."/>
            <person name="Ye R.Z."/>
            <person name="Que T.C."/>
            <person name="Du C.H."/>
            <person name="Zhou Y.H."/>
            <person name="Cheng J.X."/>
            <person name="Dai P.F."/>
            <person name="Guo W.B."/>
            <person name="Han X.H."/>
            <person name="Huang E.J."/>
            <person name="Li L.F."/>
            <person name="Wei W."/>
            <person name="Gao Y.C."/>
            <person name="Liu J.Z."/>
            <person name="Shao H.Z."/>
            <person name="Wang X."/>
            <person name="Wang C.C."/>
            <person name="Yang T.C."/>
            <person name="Huo Q.B."/>
            <person name="Li W."/>
            <person name="Chen H.Y."/>
            <person name="Chen S.E."/>
            <person name="Zhou L.G."/>
            <person name="Ni X.B."/>
            <person name="Tian J.H."/>
            <person name="Sheng Y."/>
            <person name="Liu T."/>
            <person name="Pan Y.S."/>
            <person name="Xia L.Y."/>
            <person name="Li J."/>
            <person name="Zhao F."/>
            <person name="Cao W.C."/>
        </authorList>
    </citation>
    <scope>NUCLEOTIDE SEQUENCE [LARGE SCALE GENOMIC DNA]</scope>
    <source>
        <strain evidence="1">HaeL-2018</strain>
    </source>
</reference>
<dbReference type="Proteomes" id="UP000821853">
    <property type="component" value="Chromosome 8"/>
</dbReference>
<evidence type="ECO:0000313" key="1">
    <source>
        <dbReference type="EMBL" id="KAH9379421.1"/>
    </source>
</evidence>
<gene>
    <name evidence="1" type="ORF">HPB48_008574</name>
</gene>
<dbReference type="Gene3D" id="3.40.50.150">
    <property type="entry name" value="Vaccinia Virus protein VP39"/>
    <property type="match status" value="1"/>
</dbReference>
<dbReference type="EMBL" id="JABSTR010000010">
    <property type="protein sequence ID" value="KAH9379421.1"/>
    <property type="molecule type" value="Genomic_DNA"/>
</dbReference>
<comment type="caution">
    <text evidence="1">The sequence shown here is derived from an EMBL/GenBank/DDBJ whole genome shotgun (WGS) entry which is preliminary data.</text>
</comment>
<organism evidence="1 2">
    <name type="scientific">Haemaphysalis longicornis</name>
    <name type="common">Bush tick</name>
    <dbReference type="NCBI Taxonomy" id="44386"/>
    <lineage>
        <taxon>Eukaryota</taxon>
        <taxon>Metazoa</taxon>
        <taxon>Ecdysozoa</taxon>
        <taxon>Arthropoda</taxon>
        <taxon>Chelicerata</taxon>
        <taxon>Arachnida</taxon>
        <taxon>Acari</taxon>
        <taxon>Parasitiformes</taxon>
        <taxon>Ixodida</taxon>
        <taxon>Ixodoidea</taxon>
        <taxon>Ixodidae</taxon>
        <taxon>Haemaphysalinae</taxon>
        <taxon>Haemaphysalis</taxon>
    </lineage>
</organism>
<evidence type="ECO:0000313" key="2">
    <source>
        <dbReference type="Proteomes" id="UP000821853"/>
    </source>
</evidence>